<sequence>MQGLGSRALAVGRLGLAVATAGLALTGVLVAVTAPGDADPVGRTVTAAAAVGCAASGAYHPPGPGSVGVPPGLRLCPSGSVTVTAADTVLDGLDVTGGIVVDAPGVVVRRSRITGNGSTPYGVSTTSAGSVRIEDTTITGAFSEAGIGDDAWTAERVEITRVSGDGARLGSRATLRNSRLHDLVPAAGRSTAALRLVAPGGDVLVENNRIEMGRGPGHDSAVLLAPAQRGRGETAGEGAVVIRGNLLGGGEYTLRQVPVSGGAVPDVRITGNQFRRDALAGPLQVPATSLLADNVFVDGGAVSGRG</sequence>
<gene>
    <name evidence="1" type="ORF">HF519_08440</name>
</gene>
<evidence type="ECO:0000313" key="1">
    <source>
        <dbReference type="EMBL" id="NMH91611.1"/>
    </source>
</evidence>
<keyword evidence="2" id="KW-1185">Reference proteome</keyword>
<proteinExistence type="predicted"/>
<accession>A0A848DGG1</accession>
<dbReference type="AlphaFoldDB" id="A0A848DGG1"/>
<organism evidence="1 2">
    <name type="scientific">Pseudonocardia bannensis</name>
    <dbReference type="NCBI Taxonomy" id="630973"/>
    <lineage>
        <taxon>Bacteria</taxon>
        <taxon>Bacillati</taxon>
        <taxon>Actinomycetota</taxon>
        <taxon>Actinomycetes</taxon>
        <taxon>Pseudonocardiales</taxon>
        <taxon>Pseudonocardiaceae</taxon>
        <taxon>Pseudonocardia</taxon>
    </lineage>
</organism>
<protein>
    <submittedName>
        <fullName evidence="1">Right-handed parallel beta-helix repeat-containing protein</fullName>
    </submittedName>
</protein>
<dbReference type="InterPro" id="IPR012334">
    <property type="entry name" value="Pectin_lyas_fold"/>
</dbReference>
<comment type="caution">
    <text evidence="1">The sequence shown here is derived from an EMBL/GenBank/DDBJ whole genome shotgun (WGS) entry which is preliminary data.</text>
</comment>
<dbReference type="RefSeq" id="WP_169411890.1">
    <property type="nucleotide sequence ID" value="NZ_JAAXKZ010000021.1"/>
</dbReference>
<dbReference type="EMBL" id="JAAXKZ010000021">
    <property type="protein sequence ID" value="NMH91611.1"/>
    <property type="molecule type" value="Genomic_DNA"/>
</dbReference>
<dbReference type="Proteomes" id="UP000586918">
    <property type="component" value="Unassembled WGS sequence"/>
</dbReference>
<evidence type="ECO:0000313" key="2">
    <source>
        <dbReference type="Proteomes" id="UP000586918"/>
    </source>
</evidence>
<name>A0A848DGG1_9PSEU</name>
<reference evidence="1 2" key="1">
    <citation type="submission" date="2020-04" db="EMBL/GenBank/DDBJ databases">
        <authorList>
            <person name="Klaysubun C."/>
            <person name="Duangmal K."/>
            <person name="Lipun K."/>
        </authorList>
    </citation>
    <scope>NUCLEOTIDE SEQUENCE [LARGE SCALE GENOMIC DNA]</scope>
    <source>
        <strain evidence="1 2">DSM 45300</strain>
    </source>
</reference>
<dbReference type="SUPFAM" id="SSF51126">
    <property type="entry name" value="Pectin lyase-like"/>
    <property type="match status" value="1"/>
</dbReference>
<dbReference type="InterPro" id="IPR011050">
    <property type="entry name" value="Pectin_lyase_fold/virulence"/>
</dbReference>
<dbReference type="Gene3D" id="2.160.20.10">
    <property type="entry name" value="Single-stranded right-handed beta-helix, Pectin lyase-like"/>
    <property type="match status" value="1"/>
</dbReference>